<feature type="DNA-binding region" description="H-T-H motif" evidence="4">
    <location>
        <begin position="35"/>
        <end position="54"/>
    </location>
</feature>
<evidence type="ECO:0000313" key="6">
    <source>
        <dbReference type="EMBL" id="GLL03411.1"/>
    </source>
</evidence>
<dbReference type="Proteomes" id="UP001143480">
    <property type="component" value="Unassembled WGS sequence"/>
</dbReference>
<accession>A0A9W6KNA3</accession>
<keyword evidence="7" id="KW-1185">Reference proteome</keyword>
<dbReference type="InterPro" id="IPR004111">
    <property type="entry name" value="Repressor_TetR_C"/>
</dbReference>
<evidence type="ECO:0000256" key="1">
    <source>
        <dbReference type="ARBA" id="ARBA00023015"/>
    </source>
</evidence>
<proteinExistence type="predicted"/>
<dbReference type="PANTHER" id="PTHR30055:SF151">
    <property type="entry name" value="TRANSCRIPTIONAL REGULATORY PROTEIN"/>
    <property type="match status" value="1"/>
</dbReference>
<evidence type="ECO:0000256" key="2">
    <source>
        <dbReference type="ARBA" id="ARBA00023125"/>
    </source>
</evidence>
<name>A0A9W6KNA3_9ACTN</name>
<dbReference type="Pfam" id="PF02909">
    <property type="entry name" value="TetR_C_1"/>
    <property type="match status" value="1"/>
</dbReference>
<dbReference type="GO" id="GO:0045892">
    <property type="term" value="P:negative regulation of DNA-templated transcription"/>
    <property type="evidence" value="ECO:0007669"/>
    <property type="project" value="InterPro"/>
</dbReference>
<dbReference type="AlphaFoldDB" id="A0A9W6KNA3"/>
<keyword evidence="2 4" id="KW-0238">DNA-binding</keyword>
<dbReference type="GO" id="GO:0000976">
    <property type="term" value="F:transcription cis-regulatory region binding"/>
    <property type="evidence" value="ECO:0007669"/>
    <property type="project" value="TreeGrafter"/>
</dbReference>
<evidence type="ECO:0000256" key="3">
    <source>
        <dbReference type="ARBA" id="ARBA00023163"/>
    </source>
</evidence>
<dbReference type="SUPFAM" id="SSF48498">
    <property type="entry name" value="Tetracyclin repressor-like, C-terminal domain"/>
    <property type="match status" value="1"/>
</dbReference>
<dbReference type="InterPro" id="IPR036271">
    <property type="entry name" value="Tet_transcr_reg_TetR-rel_C_sf"/>
</dbReference>
<dbReference type="Gene3D" id="1.10.10.60">
    <property type="entry name" value="Homeodomain-like"/>
    <property type="match status" value="1"/>
</dbReference>
<dbReference type="EMBL" id="BSFP01000033">
    <property type="protein sequence ID" value="GLL03411.1"/>
    <property type="molecule type" value="Genomic_DNA"/>
</dbReference>
<dbReference type="InterPro" id="IPR001647">
    <property type="entry name" value="HTH_TetR"/>
</dbReference>
<dbReference type="Gene3D" id="1.10.357.10">
    <property type="entry name" value="Tetracycline Repressor, domain 2"/>
    <property type="match status" value="1"/>
</dbReference>
<dbReference type="PROSITE" id="PS50977">
    <property type="entry name" value="HTH_TETR_2"/>
    <property type="match status" value="1"/>
</dbReference>
<evidence type="ECO:0000256" key="4">
    <source>
        <dbReference type="PROSITE-ProRule" id="PRU00335"/>
    </source>
</evidence>
<gene>
    <name evidence="6" type="ORF">GCM10017581_051560</name>
</gene>
<evidence type="ECO:0000313" key="7">
    <source>
        <dbReference type="Proteomes" id="UP001143480"/>
    </source>
</evidence>
<keyword evidence="3" id="KW-0804">Transcription</keyword>
<sequence>MWTQSDPGRPAKLTRDAVVACAVDLADREGLDAVSVRRVAAELAARPMSLYSFFKRKDDLVDLMVDRVLGEMLMPGALPEDWRVALKAVLHRQIEVGRRHMWVMGVFGARAPIGPNAARHADQSLQAVAGLGLPPQRTLRLLRAVDTYLWGFVTLGAQEFATRQRDSLTEEEWKATTDAYFADLVATGDLPRLAEAGRPGLLRGGIEEWIANFDEGLDWLLDGFAASL</sequence>
<feature type="domain" description="HTH tetR-type" evidence="5">
    <location>
        <begin position="12"/>
        <end position="72"/>
    </location>
</feature>
<protein>
    <submittedName>
        <fullName evidence="6">TetR family transcriptional regulator</fullName>
    </submittedName>
</protein>
<dbReference type="InterPro" id="IPR050109">
    <property type="entry name" value="HTH-type_TetR-like_transc_reg"/>
</dbReference>
<evidence type="ECO:0000259" key="5">
    <source>
        <dbReference type="PROSITE" id="PS50977"/>
    </source>
</evidence>
<dbReference type="GO" id="GO:0003700">
    <property type="term" value="F:DNA-binding transcription factor activity"/>
    <property type="evidence" value="ECO:0007669"/>
    <property type="project" value="TreeGrafter"/>
</dbReference>
<reference evidence="6" key="1">
    <citation type="journal article" date="2014" name="Int. J. Syst. Evol. Microbiol.">
        <title>Complete genome sequence of Corynebacterium casei LMG S-19264T (=DSM 44701T), isolated from a smear-ripened cheese.</title>
        <authorList>
            <consortium name="US DOE Joint Genome Institute (JGI-PGF)"/>
            <person name="Walter F."/>
            <person name="Albersmeier A."/>
            <person name="Kalinowski J."/>
            <person name="Ruckert C."/>
        </authorList>
    </citation>
    <scope>NUCLEOTIDE SEQUENCE</scope>
    <source>
        <strain evidence="6">VKM Ac-1321</strain>
    </source>
</reference>
<dbReference type="InterPro" id="IPR009057">
    <property type="entry name" value="Homeodomain-like_sf"/>
</dbReference>
<keyword evidence="1" id="KW-0805">Transcription regulation</keyword>
<dbReference type="SUPFAM" id="SSF46689">
    <property type="entry name" value="Homeodomain-like"/>
    <property type="match status" value="1"/>
</dbReference>
<dbReference type="Pfam" id="PF00440">
    <property type="entry name" value="TetR_N"/>
    <property type="match status" value="1"/>
</dbReference>
<dbReference type="PANTHER" id="PTHR30055">
    <property type="entry name" value="HTH-TYPE TRANSCRIPTIONAL REGULATOR RUTR"/>
    <property type="match status" value="1"/>
</dbReference>
<organism evidence="6 7">
    <name type="scientific">Dactylosporangium matsuzakiense</name>
    <dbReference type="NCBI Taxonomy" id="53360"/>
    <lineage>
        <taxon>Bacteria</taxon>
        <taxon>Bacillati</taxon>
        <taxon>Actinomycetota</taxon>
        <taxon>Actinomycetes</taxon>
        <taxon>Micromonosporales</taxon>
        <taxon>Micromonosporaceae</taxon>
        <taxon>Dactylosporangium</taxon>
    </lineage>
</organism>
<comment type="caution">
    <text evidence="6">The sequence shown here is derived from an EMBL/GenBank/DDBJ whole genome shotgun (WGS) entry which is preliminary data.</text>
</comment>
<reference evidence="6" key="2">
    <citation type="submission" date="2023-01" db="EMBL/GenBank/DDBJ databases">
        <authorList>
            <person name="Sun Q."/>
            <person name="Evtushenko L."/>
        </authorList>
    </citation>
    <scope>NUCLEOTIDE SEQUENCE</scope>
    <source>
        <strain evidence="6">VKM Ac-1321</strain>
    </source>
</reference>